<evidence type="ECO:0000256" key="13">
    <source>
        <dbReference type="SAM" id="Phobius"/>
    </source>
</evidence>
<keyword evidence="4" id="KW-0808">Transferase</keyword>
<reference evidence="16" key="1">
    <citation type="submission" date="2021-01" db="UniProtKB">
        <authorList>
            <consortium name="EnsemblMetazoa"/>
        </authorList>
    </citation>
    <scope>IDENTIFICATION</scope>
</reference>
<evidence type="ECO:0000313" key="16">
    <source>
        <dbReference type="EnsemblMetazoa" id="XP_008208254"/>
    </source>
</evidence>
<dbReference type="GO" id="GO:0012505">
    <property type="term" value="C:endomembrane system"/>
    <property type="evidence" value="ECO:0007669"/>
    <property type="project" value="UniProtKB-SubCell"/>
</dbReference>
<dbReference type="EC" id="2.7.10.1" evidence="3"/>
<accession>A0A7M7H5Q5</accession>
<dbReference type="PROSITE" id="PS00109">
    <property type="entry name" value="PROTEIN_KINASE_TYR"/>
    <property type="match status" value="1"/>
</dbReference>
<evidence type="ECO:0000256" key="11">
    <source>
        <dbReference type="PROSITE-ProRule" id="PRU10141"/>
    </source>
</evidence>
<dbReference type="PANTHER" id="PTHR24416:SF594">
    <property type="entry name" value="PROTEIN KINASE DOMAIN-CONTAINING PROTEIN"/>
    <property type="match status" value="1"/>
</dbReference>
<dbReference type="GO" id="GO:0051130">
    <property type="term" value="P:positive regulation of cellular component organization"/>
    <property type="evidence" value="ECO:0007669"/>
    <property type="project" value="UniProtKB-ARBA"/>
</dbReference>
<keyword evidence="14" id="KW-0732">Signal</keyword>
<proteinExistence type="predicted"/>
<evidence type="ECO:0000256" key="10">
    <source>
        <dbReference type="ARBA" id="ARBA00051243"/>
    </source>
</evidence>
<keyword evidence="13" id="KW-1133">Transmembrane helix</keyword>
<evidence type="ECO:0000256" key="8">
    <source>
        <dbReference type="ARBA" id="ARBA00023136"/>
    </source>
</evidence>
<evidence type="ECO:0000256" key="7">
    <source>
        <dbReference type="ARBA" id="ARBA00022840"/>
    </source>
</evidence>
<keyword evidence="5 11" id="KW-0547">Nucleotide-binding</keyword>
<dbReference type="InParanoid" id="A0A7M7H5Q5"/>
<dbReference type="Gene3D" id="3.30.200.20">
    <property type="entry name" value="Phosphorylase Kinase, domain 1"/>
    <property type="match status" value="1"/>
</dbReference>
<dbReference type="GO" id="GO:0043235">
    <property type="term" value="C:receptor complex"/>
    <property type="evidence" value="ECO:0007669"/>
    <property type="project" value="TreeGrafter"/>
</dbReference>
<dbReference type="GO" id="GO:0050793">
    <property type="term" value="P:regulation of developmental process"/>
    <property type="evidence" value="ECO:0007669"/>
    <property type="project" value="UniProtKB-ARBA"/>
</dbReference>
<feature type="region of interest" description="Disordered" evidence="12">
    <location>
        <begin position="501"/>
        <end position="528"/>
    </location>
</feature>
<protein>
    <recommendedName>
        <fullName evidence="3">receptor protein-tyrosine kinase</fullName>
        <ecNumber evidence="3">2.7.10.1</ecNumber>
    </recommendedName>
</protein>
<dbReference type="InterPro" id="IPR050122">
    <property type="entry name" value="RTK"/>
</dbReference>
<comment type="catalytic activity">
    <reaction evidence="10">
        <text>L-tyrosyl-[protein] + ATP = O-phospho-L-tyrosyl-[protein] + ADP + H(+)</text>
        <dbReference type="Rhea" id="RHEA:10596"/>
        <dbReference type="Rhea" id="RHEA-COMP:10136"/>
        <dbReference type="Rhea" id="RHEA-COMP:20101"/>
        <dbReference type="ChEBI" id="CHEBI:15378"/>
        <dbReference type="ChEBI" id="CHEBI:30616"/>
        <dbReference type="ChEBI" id="CHEBI:46858"/>
        <dbReference type="ChEBI" id="CHEBI:61978"/>
        <dbReference type="ChEBI" id="CHEBI:456216"/>
        <dbReference type="EC" id="2.7.10.1"/>
    </reaction>
</comment>
<evidence type="ECO:0000256" key="12">
    <source>
        <dbReference type="SAM" id="MobiDB-lite"/>
    </source>
</evidence>
<dbReference type="Gene3D" id="1.10.510.10">
    <property type="entry name" value="Transferase(Phosphotransferase) domain 1"/>
    <property type="match status" value="1"/>
</dbReference>
<dbReference type="AlphaFoldDB" id="A0A7M7H5Q5"/>
<dbReference type="PROSITE" id="PS00107">
    <property type="entry name" value="PROTEIN_KINASE_ATP"/>
    <property type="match status" value="1"/>
</dbReference>
<keyword evidence="7 11" id="KW-0067">ATP-binding</keyword>
<keyword evidence="17" id="KW-1185">Reference proteome</keyword>
<evidence type="ECO:0000256" key="3">
    <source>
        <dbReference type="ARBA" id="ARBA00011902"/>
    </source>
</evidence>
<dbReference type="GO" id="GO:0007169">
    <property type="term" value="P:cell surface receptor protein tyrosine kinase signaling pathway"/>
    <property type="evidence" value="ECO:0007669"/>
    <property type="project" value="TreeGrafter"/>
</dbReference>
<dbReference type="PROSITE" id="PS50011">
    <property type="entry name" value="PROTEIN_KINASE_DOM"/>
    <property type="match status" value="1"/>
</dbReference>
<evidence type="ECO:0000313" key="17">
    <source>
        <dbReference type="Proteomes" id="UP000002358"/>
    </source>
</evidence>
<dbReference type="GeneID" id="100115511"/>
<dbReference type="FunCoup" id="A0A7M7H5Q5">
    <property type="interactions" value="5"/>
</dbReference>
<dbReference type="Proteomes" id="UP000002358">
    <property type="component" value="Chromosome 1"/>
</dbReference>
<dbReference type="RefSeq" id="XP_008208254.1">
    <property type="nucleotide sequence ID" value="XM_008210032.4"/>
</dbReference>
<dbReference type="OrthoDB" id="7696007at2759"/>
<comment type="subcellular location">
    <subcellularLocation>
        <location evidence="2">Endomembrane system</location>
    </subcellularLocation>
    <subcellularLocation>
        <location evidence="1">Membrane</location>
        <topology evidence="1">Single-pass membrane protein</topology>
    </subcellularLocation>
</comment>
<evidence type="ECO:0000256" key="6">
    <source>
        <dbReference type="ARBA" id="ARBA00022777"/>
    </source>
</evidence>
<dbReference type="EnsemblMetazoa" id="XM_008210032">
    <property type="protein sequence ID" value="XP_008208254"/>
    <property type="gene ID" value="LOC100115511"/>
</dbReference>
<name>A0A7M7H5Q5_NASVI</name>
<evidence type="ECO:0000256" key="2">
    <source>
        <dbReference type="ARBA" id="ARBA00004308"/>
    </source>
</evidence>
<dbReference type="GO" id="GO:0005886">
    <property type="term" value="C:plasma membrane"/>
    <property type="evidence" value="ECO:0007669"/>
    <property type="project" value="TreeGrafter"/>
</dbReference>
<dbReference type="SMART" id="SM00219">
    <property type="entry name" value="TyrKc"/>
    <property type="match status" value="1"/>
</dbReference>
<evidence type="ECO:0000256" key="9">
    <source>
        <dbReference type="ARBA" id="ARBA00023137"/>
    </source>
</evidence>
<keyword evidence="13" id="KW-0812">Transmembrane</keyword>
<feature type="transmembrane region" description="Helical" evidence="13">
    <location>
        <begin position="296"/>
        <end position="318"/>
    </location>
</feature>
<dbReference type="CDD" id="cd00192">
    <property type="entry name" value="PTKc"/>
    <property type="match status" value="1"/>
</dbReference>
<evidence type="ECO:0000256" key="1">
    <source>
        <dbReference type="ARBA" id="ARBA00004167"/>
    </source>
</evidence>
<feature type="signal peptide" evidence="14">
    <location>
        <begin position="1"/>
        <end position="19"/>
    </location>
</feature>
<dbReference type="SMR" id="A0A7M7H5Q5"/>
<evidence type="ECO:0000256" key="14">
    <source>
        <dbReference type="SAM" id="SignalP"/>
    </source>
</evidence>
<feature type="compositionally biased region" description="Polar residues" evidence="12">
    <location>
        <begin position="508"/>
        <end position="528"/>
    </location>
</feature>
<dbReference type="SUPFAM" id="SSF56112">
    <property type="entry name" value="Protein kinase-like (PK-like)"/>
    <property type="match status" value="1"/>
</dbReference>
<dbReference type="KEGG" id="nvi:100115511"/>
<keyword evidence="6" id="KW-0418">Kinase</keyword>
<feature type="chain" id="PRO_5029786829" description="receptor protein-tyrosine kinase" evidence="14">
    <location>
        <begin position="20"/>
        <end position="738"/>
    </location>
</feature>
<evidence type="ECO:0000256" key="4">
    <source>
        <dbReference type="ARBA" id="ARBA00022679"/>
    </source>
</evidence>
<sequence length="738" mass="81392">MRWLALATCLVLLLDPALALQEIGEVRNLSVSVVAVEDLEDGDEASFAGDTSLKLNVSWLPPEGDRKPSFYSVLVTNVESNHNNASNANSSSSCSEGSIYYVGQNVSQSDVLLPENRFGSGLIAAYDGALDELDIEPACSYRVQVFAYPRNSLGNASASPPSVVYTVPECVGGRCSCERAQEELPVPLVAAASLGNGSTFLSWKVQSETGGRQVQAYRISVGVPHLTSSSGLTVYNKTHIFTSDKEETSYLWNHEEKPKKGTKIFVAAQDQNGCLGNEGSYVLKRPRHHPFYRKNAIAIVFAGLVAVCLMVSGIFSFIRYFARNHNYKLVSLRQKSSRQISSVLQNAHIEALLKNRNILYVEQEIQDTARKDLPDEAHEISYSRLRIVRELGQGQFGKVYLANLLDSENGSSSSSSSLVAVKMSSLTSSDSARVQLDVRQQLLEEIAITKVAGSHPHLVGLVGCCTLPEQPVCLVLEYMRGGDLHSYLHRMREALDAANDASPLESPGVSSVAETTCTSLGSQSPSTPTSRVFFPNEIKADEATNFRSEGPISHAEMMRFALEIAKGMEQLEARGIVHRDLAARNVLMDENLVLKISDFGLSRKGTYTLGVNGTRRLPIRWMPPEAIRRRAFTSKSDVWSYGVVLWEIASLGDFPYARLSDDALLCHLLEENGRPELLEEASDEMSEIMDTCWALRPEQRPNFKQIVAWIESKRELARKNNPVYMDLLEIEGETAVAR</sequence>
<dbReference type="InterPro" id="IPR000719">
    <property type="entry name" value="Prot_kinase_dom"/>
</dbReference>
<dbReference type="PANTHER" id="PTHR24416">
    <property type="entry name" value="TYROSINE-PROTEIN KINASE RECEPTOR"/>
    <property type="match status" value="1"/>
</dbReference>
<dbReference type="InterPro" id="IPR011009">
    <property type="entry name" value="Kinase-like_dom_sf"/>
</dbReference>
<dbReference type="InterPro" id="IPR001245">
    <property type="entry name" value="Ser-Thr/Tyr_kinase_cat_dom"/>
</dbReference>
<dbReference type="GO" id="GO:0048468">
    <property type="term" value="P:cell development"/>
    <property type="evidence" value="ECO:0007669"/>
    <property type="project" value="UniProtKB-ARBA"/>
</dbReference>
<dbReference type="GO" id="GO:0030182">
    <property type="term" value="P:neuron differentiation"/>
    <property type="evidence" value="ECO:0007669"/>
    <property type="project" value="UniProtKB-ARBA"/>
</dbReference>
<dbReference type="Pfam" id="PF07714">
    <property type="entry name" value="PK_Tyr_Ser-Thr"/>
    <property type="match status" value="1"/>
</dbReference>
<keyword evidence="9" id="KW-0829">Tyrosine-protein kinase</keyword>
<dbReference type="SUPFAM" id="SSF49265">
    <property type="entry name" value="Fibronectin type III"/>
    <property type="match status" value="1"/>
</dbReference>
<evidence type="ECO:0000256" key="5">
    <source>
        <dbReference type="ARBA" id="ARBA00022741"/>
    </source>
</evidence>
<dbReference type="GO" id="GO:0005524">
    <property type="term" value="F:ATP binding"/>
    <property type="evidence" value="ECO:0007669"/>
    <property type="project" value="UniProtKB-UniRule"/>
</dbReference>
<dbReference type="FunFam" id="1.10.510.10:FF:001512">
    <property type="entry name" value="Receptor tyrosine-protein kinase erbB-2"/>
    <property type="match status" value="1"/>
</dbReference>
<organism evidence="16 17">
    <name type="scientific">Nasonia vitripennis</name>
    <name type="common">Parasitic wasp</name>
    <dbReference type="NCBI Taxonomy" id="7425"/>
    <lineage>
        <taxon>Eukaryota</taxon>
        <taxon>Metazoa</taxon>
        <taxon>Ecdysozoa</taxon>
        <taxon>Arthropoda</taxon>
        <taxon>Hexapoda</taxon>
        <taxon>Insecta</taxon>
        <taxon>Pterygota</taxon>
        <taxon>Neoptera</taxon>
        <taxon>Endopterygota</taxon>
        <taxon>Hymenoptera</taxon>
        <taxon>Apocrita</taxon>
        <taxon>Proctotrupomorpha</taxon>
        <taxon>Chalcidoidea</taxon>
        <taxon>Pteromalidae</taxon>
        <taxon>Pteromalinae</taxon>
        <taxon>Nasonia</taxon>
    </lineage>
</organism>
<dbReference type="InterPro" id="IPR017441">
    <property type="entry name" value="Protein_kinase_ATP_BS"/>
</dbReference>
<dbReference type="InterPro" id="IPR020635">
    <property type="entry name" value="Tyr_kinase_cat_dom"/>
</dbReference>
<keyword evidence="8 13" id="KW-0472">Membrane</keyword>
<evidence type="ECO:0000259" key="15">
    <source>
        <dbReference type="PROSITE" id="PS50011"/>
    </source>
</evidence>
<feature type="binding site" evidence="11">
    <location>
        <position position="422"/>
    </location>
    <ligand>
        <name>ATP</name>
        <dbReference type="ChEBI" id="CHEBI:30616"/>
    </ligand>
</feature>
<feature type="domain" description="Protein kinase" evidence="15">
    <location>
        <begin position="385"/>
        <end position="724"/>
    </location>
</feature>
<dbReference type="GO" id="GO:0004714">
    <property type="term" value="F:transmembrane receptor protein tyrosine kinase activity"/>
    <property type="evidence" value="ECO:0007669"/>
    <property type="project" value="UniProtKB-EC"/>
</dbReference>
<dbReference type="InterPro" id="IPR036116">
    <property type="entry name" value="FN3_sf"/>
</dbReference>
<dbReference type="InterPro" id="IPR008266">
    <property type="entry name" value="Tyr_kinase_AS"/>
</dbReference>